<organism evidence="2 3">
    <name type="scientific">Heracleum sosnowskyi</name>
    <dbReference type="NCBI Taxonomy" id="360622"/>
    <lineage>
        <taxon>Eukaryota</taxon>
        <taxon>Viridiplantae</taxon>
        <taxon>Streptophyta</taxon>
        <taxon>Embryophyta</taxon>
        <taxon>Tracheophyta</taxon>
        <taxon>Spermatophyta</taxon>
        <taxon>Magnoliopsida</taxon>
        <taxon>eudicotyledons</taxon>
        <taxon>Gunneridae</taxon>
        <taxon>Pentapetalae</taxon>
        <taxon>asterids</taxon>
        <taxon>campanulids</taxon>
        <taxon>Apiales</taxon>
        <taxon>Apiaceae</taxon>
        <taxon>Apioideae</taxon>
        <taxon>apioid superclade</taxon>
        <taxon>Tordylieae</taxon>
        <taxon>Tordyliinae</taxon>
        <taxon>Heracleum</taxon>
    </lineage>
</organism>
<reference evidence="2" key="1">
    <citation type="submission" date="2023-02" db="EMBL/GenBank/DDBJ databases">
        <title>Genome of toxic invasive species Heracleum sosnowskyi carries increased number of genes despite the absence of recent whole-genome duplications.</title>
        <authorList>
            <person name="Schelkunov M."/>
            <person name="Shtratnikova V."/>
            <person name="Makarenko M."/>
            <person name="Klepikova A."/>
            <person name="Omelchenko D."/>
            <person name="Novikova G."/>
            <person name="Obukhova E."/>
            <person name="Bogdanov V."/>
            <person name="Penin A."/>
            <person name="Logacheva M."/>
        </authorList>
    </citation>
    <scope>NUCLEOTIDE SEQUENCE</scope>
    <source>
        <strain evidence="2">Hsosn_3</strain>
        <tissue evidence="2">Leaf</tissue>
    </source>
</reference>
<gene>
    <name evidence="2" type="ORF">POM88_028494</name>
</gene>
<feature type="compositionally biased region" description="Basic and acidic residues" evidence="1">
    <location>
        <begin position="25"/>
        <end position="39"/>
    </location>
</feature>
<feature type="compositionally biased region" description="Basic and acidic residues" evidence="1">
    <location>
        <begin position="108"/>
        <end position="118"/>
    </location>
</feature>
<feature type="region of interest" description="Disordered" evidence="1">
    <location>
        <begin position="174"/>
        <end position="199"/>
    </location>
</feature>
<feature type="region of interest" description="Disordered" evidence="1">
    <location>
        <begin position="1"/>
        <end position="126"/>
    </location>
</feature>
<feature type="compositionally biased region" description="Polar residues" evidence="1">
    <location>
        <begin position="1"/>
        <end position="12"/>
    </location>
</feature>
<keyword evidence="3" id="KW-1185">Reference proteome</keyword>
<evidence type="ECO:0000313" key="3">
    <source>
        <dbReference type="Proteomes" id="UP001237642"/>
    </source>
</evidence>
<reference evidence="2" key="2">
    <citation type="submission" date="2023-05" db="EMBL/GenBank/DDBJ databases">
        <authorList>
            <person name="Schelkunov M.I."/>
        </authorList>
    </citation>
    <scope>NUCLEOTIDE SEQUENCE</scope>
    <source>
        <strain evidence="2">Hsosn_3</strain>
        <tissue evidence="2">Leaf</tissue>
    </source>
</reference>
<evidence type="ECO:0000256" key="1">
    <source>
        <dbReference type="SAM" id="MobiDB-lite"/>
    </source>
</evidence>
<feature type="compositionally biased region" description="Basic residues" evidence="1">
    <location>
        <begin position="72"/>
        <end position="91"/>
    </location>
</feature>
<protein>
    <submittedName>
        <fullName evidence="2">Uncharacterized protein</fullName>
    </submittedName>
</protein>
<dbReference type="AlphaFoldDB" id="A0AAD8MGC6"/>
<sequence length="442" mass="49525">MSGDNNFQQIWNFRSKDDDIDSSSDDSKSSSKGEPKHDLASALFFVGNDEISDDPGPEKIDQDQPGEGAPPRKSRPKKQPITKARGKKSKTERKTDTPKARVKKSKTEKKTERGSKKEVGKKKRKSSVLNPDLLDELKIFTESILQDLRVKREQMFAQMKVDMQRLVSVESNTRLTKPKSRKRTGQVWHAKSTQTQSDMRPCNCSDGTVGRSIVNNWVPDSNNCSNALEERVFCDQAVQNIGSNKMEKGEHMGSLAKQSMYAFDQSDQFAASSYMALPSPPSGKLLEQQNTESPFRNSNNTVLACDRRNLMINGTNHSGYISGAQVEVPFPNFAQMGTKYMRFNDQHCTQTSSMRNGFPLPVHQRLEDSFNIPSQIDNFSGGNNIIAWRINGGTIGISGNGHTFSDKIAAIPANNVRNRMHYQANEEVTRYGIQDLRDGDFN</sequence>
<dbReference type="Proteomes" id="UP001237642">
    <property type="component" value="Unassembled WGS sequence"/>
</dbReference>
<dbReference type="EMBL" id="JAUIZM010000007">
    <property type="protein sequence ID" value="KAK1372301.1"/>
    <property type="molecule type" value="Genomic_DNA"/>
</dbReference>
<proteinExistence type="predicted"/>
<comment type="caution">
    <text evidence="2">The sequence shown here is derived from an EMBL/GenBank/DDBJ whole genome shotgun (WGS) entry which is preliminary data.</text>
</comment>
<accession>A0AAD8MGC6</accession>
<evidence type="ECO:0000313" key="2">
    <source>
        <dbReference type="EMBL" id="KAK1372301.1"/>
    </source>
</evidence>
<name>A0AAD8MGC6_9APIA</name>